<sequence length="677" mass="74895">MASSLALLKQLPCPAGNNCTAFQCLFKHERDGTKRDPIDTARRPQPVKQDAISEDSDGPRKRPKLSQSTSPVSLHNTALSELEGRGKSARGDILSKADRVDVSTSKIAPAKRPISPPPLKRDAQSSSKQAARSNTSLTQTKTQTSTTQATSSTSVSTTKSPVPAKSPAKKALKKPETLNPRLLKRSPAQHETRLKLLKALHEEYARLNNELKKDPNSKGSNLVLSDQELIVRALDEEQETATKKPTVYPNSMKNRIFTYKRMSITQWKEERTKALQEASTQAGKEEPDLSKPIITGLTAPQEVEFVRRLVWHLNGLESFGYVTSMPSEEDIRSARQAVETSGNTETCDRCTRRFQVFPGRRQEDGALATNGSCTYHPGKLYYGDRPPGDRSQGQRKYRCCHQNVEDKESAGCTTSNTHVFKTTDPKRLASILNFAETPPNPGVPADRAIAFDCEMGYTVYGLELIRLTAVCWPSGEELLDVLVQPVGETLDLNTRYSGVRPQDMVNAERWKPGDDPKPAIIPSSDPSQPPKRKLKLVPSPKAARDLLFSLMNPDTPLIGHGTENDLNAVRIIHPTVVDTVLLYPHKRGLPVRNGLKYLTEAHLGRKIQLDLADEDGVPEGHDSAEDARAAGELVRLKVRDEWRKMQLKGWRLSDKGEFLAPVEDGWTYVGAGKLTGS</sequence>
<feature type="region of interest" description="Disordered" evidence="5">
    <location>
        <begin position="30"/>
        <end position="190"/>
    </location>
</feature>
<name>A0A4V1X9M9_9PEZI</name>
<dbReference type="OrthoDB" id="3996471at2759"/>
<feature type="region of interest" description="Disordered" evidence="5">
    <location>
        <begin position="505"/>
        <end position="533"/>
    </location>
</feature>
<evidence type="ECO:0000259" key="6">
    <source>
        <dbReference type="SMART" id="SM00479"/>
    </source>
</evidence>
<dbReference type="AlphaFoldDB" id="A0A4V1X9M9"/>
<dbReference type="Proteomes" id="UP000293360">
    <property type="component" value="Unassembled WGS sequence"/>
</dbReference>
<evidence type="ECO:0000313" key="7">
    <source>
        <dbReference type="EMBL" id="RYO96792.1"/>
    </source>
</evidence>
<dbReference type="GO" id="GO:0005634">
    <property type="term" value="C:nucleus"/>
    <property type="evidence" value="ECO:0007669"/>
    <property type="project" value="TreeGrafter"/>
</dbReference>
<comment type="similarity">
    <text evidence="1">Belongs to the REXO1/REXO3 family.</text>
</comment>
<comment type="caution">
    <text evidence="7">The sequence shown here is derived from an EMBL/GenBank/DDBJ whole genome shotgun (WGS) entry which is preliminary data.</text>
</comment>
<feature type="compositionally biased region" description="Basic and acidic residues" evidence="5">
    <location>
        <begin position="506"/>
        <end position="517"/>
    </location>
</feature>
<organism evidence="7 8">
    <name type="scientific">Monosporascus ibericus</name>
    <dbReference type="NCBI Taxonomy" id="155417"/>
    <lineage>
        <taxon>Eukaryota</taxon>
        <taxon>Fungi</taxon>
        <taxon>Dikarya</taxon>
        <taxon>Ascomycota</taxon>
        <taxon>Pezizomycotina</taxon>
        <taxon>Sordariomycetes</taxon>
        <taxon>Xylariomycetidae</taxon>
        <taxon>Xylariales</taxon>
        <taxon>Xylariales incertae sedis</taxon>
        <taxon>Monosporascus</taxon>
    </lineage>
</organism>
<evidence type="ECO:0000256" key="4">
    <source>
        <dbReference type="ARBA" id="ARBA00022839"/>
    </source>
</evidence>
<dbReference type="InterPro" id="IPR036397">
    <property type="entry name" value="RNaseH_sf"/>
</dbReference>
<evidence type="ECO:0000256" key="3">
    <source>
        <dbReference type="ARBA" id="ARBA00022801"/>
    </source>
</evidence>
<keyword evidence="3" id="KW-0378">Hydrolase</keyword>
<dbReference type="InterPro" id="IPR012337">
    <property type="entry name" value="RNaseH-like_sf"/>
</dbReference>
<dbReference type="GO" id="GO:0003676">
    <property type="term" value="F:nucleic acid binding"/>
    <property type="evidence" value="ECO:0007669"/>
    <property type="project" value="InterPro"/>
</dbReference>
<dbReference type="SUPFAM" id="SSF53098">
    <property type="entry name" value="Ribonuclease H-like"/>
    <property type="match status" value="1"/>
</dbReference>
<protein>
    <recommendedName>
        <fullName evidence="6">Exonuclease domain-containing protein</fullName>
    </recommendedName>
</protein>
<evidence type="ECO:0000256" key="1">
    <source>
        <dbReference type="ARBA" id="ARBA00006357"/>
    </source>
</evidence>
<feature type="compositionally biased region" description="Polar residues" evidence="5">
    <location>
        <begin position="65"/>
        <end position="79"/>
    </location>
</feature>
<dbReference type="InterPro" id="IPR013520">
    <property type="entry name" value="Ribonucl_H"/>
</dbReference>
<dbReference type="STRING" id="155417.A0A4V1X9M9"/>
<gene>
    <name evidence="7" type="ORF">DL764_007392</name>
</gene>
<keyword evidence="4" id="KW-0269">Exonuclease</keyword>
<dbReference type="GO" id="GO:0004527">
    <property type="term" value="F:exonuclease activity"/>
    <property type="evidence" value="ECO:0007669"/>
    <property type="project" value="UniProtKB-KW"/>
</dbReference>
<keyword evidence="2" id="KW-0540">Nuclease</keyword>
<dbReference type="SMART" id="SM00479">
    <property type="entry name" value="EXOIII"/>
    <property type="match status" value="1"/>
</dbReference>
<feature type="compositionally biased region" description="Basic and acidic residues" evidence="5">
    <location>
        <begin position="82"/>
        <end position="101"/>
    </location>
</feature>
<proteinExistence type="inferred from homology"/>
<dbReference type="PANTHER" id="PTHR12801">
    <property type="entry name" value="RNA EXONUCLEASE REXO1 / RECO3 FAMILY MEMBER-RELATED"/>
    <property type="match status" value="1"/>
</dbReference>
<evidence type="ECO:0000313" key="8">
    <source>
        <dbReference type="Proteomes" id="UP000293360"/>
    </source>
</evidence>
<reference evidence="7 8" key="1">
    <citation type="submission" date="2018-06" db="EMBL/GenBank/DDBJ databases">
        <title>Complete Genomes of Monosporascus.</title>
        <authorList>
            <person name="Robinson A.J."/>
            <person name="Natvig D.O."/>
        </authorList>
    </citation>
    <scope>NUCLEOTIDE SEQUENCE [LARGE SCALE GENOMIC DNA]</scope>
    <source>
        <strain evidence="7 8">CBS 110550</strain>
    </source>
</reference>
<dbReference type="PANTHER" id="PTHR12801:SF112">
    <property type="entry name" value="RNA EXONUCLEASE 3"/>
    <property type="match status" value="1"/>
</dbReference>
<keyword evidence="8" id="KW-1185">Reference proteome</keyword>
<dbReference type="CDD" id="cd06145">
    <property type="entry name" value="REX1_like"/>
    <property type="match status" value="1"/>
</dbReference>
<feature type="domain" description="Exonuclease" evidence="6">
    <location>
        <begin position="447"/>
        <end position="643"/>
    </location>
</feature>
<dbReference type="InterPro" id="IPR047021">
    <property type="entry name" value="REXO1/3/4-like"/>
</dbReference>
<evidence type="ECO:0000256" key="2">
    <source>
        <dbReference type="ARBA" id="ARBA00022722"/>
    </source>
</evidence>
<dbReference type="InterPro" id="IPR034922">
    <property type="entry name" value="REX1-like_exo"/>
</dbReference>
<feature type="compositionally biased region" description="Low complexity" evidence="5">
    <location>
        <begin position="133"/>
        <end position="166"/>
    </location>
</feature>
<dbReference type="EMBL" id="QJNU01000502">
    <property type="protein sequence ID" value="RYO96792.1"/>
    <property type="molecule type" value="Genomic_DNA"/>
</dbReference>
<feature type="compositionally biased region" description="Basic and acidic residues" evidence="5">
    <location>
        <begin position="30"/>
        <end position="42"/>
    </location>
</feature>
<dbReference type="Gene3D" id="3.30.420.10">
    <property type="entry name" value="Ribonuclease H-like superfamily/Ribonuclease H"/>
    <property type="match status" value="1"/>
</dbReference>
<accession>A0A4V1X9M9</accession>
<evidence type="ECO:0000256" key="5">
    <source>
        <dbReference type="SAM" id="MobiDB-lite"/>
    </source>
</evidence>